<gene>
    <name evidence="3" type="ORF">GEV33_000988</name>
</gene>
<evidence type="ECO:0000256" key="1">
    <source>
        <dbReference type="SAM" id="Coils"/>
    </source>
</evidence>
<reference evidence="3" key="2">
    <citation type="submission" date="2021-08" db="EMBL/GenBank/DDBJ databases">
        <authorList>
            <person name="Eriksson T."/>
        </authorList>
    </citation>
    <scope>NUCLEOTIDE SEQUENCE</scope>
    <source>
        <strain evidence="3">Stoneville</strain>
        <tissue evidence="3">Whole head</tissue>
    </source>
</reference>
<sequence length="286" mass="33527">MRSEQCLDIDFGEFRTNLIDMLHQVQKHEMFLKCEIDSNYGKLIFYGKSKIKAIIFLTVDLQITNQKEIFDEMNNNILELQNMNKTLASQLQMSKSRLEDKDSEIEKFVMINRELEKRFLKDLQKLSFVFSNKLQECSSLLLNKIVVLSHKLLKLIQDVEIVKAESLLKSDSSTRLLQSMENLRLESIETSKVVNDLKRENCNLKSAQLSDEKMITELNNTIQRQDAEFRELRKQRDEFEKDVKQATMIIAQKSTANEELARDVVKANQMLVNFNHLLDTKNQEVR</sequence>
<feature type="domain" description="Spindle assembly abnormal protein 6 N-terminal" evidence="2">
    <location>
        <begin position="1"/>
        <end position="61"/>
    </location>
</feature>
<feature type="coiled-coil region" evidence="1">
    <location>
        <begin position="63"/>
        <end position="90"/>
    </location>
</feature>
<accession>A0A8J6HXC5</accession>
<protein>
    <recommendedName>
        <fullName evidence="2">Spindle assembly abnormal protein 6 N-terminal domain-containing protein</fullName>
    </recommendedName>
</protein>
<reference evidence="3" key="1">
    <citation type="journal article" date="2020" name="J Insects Food Feed">
        <title>The yellow mealworm (Tenebrio molitor) genome: a resource for the emerging insects as food and feed industry.</title>
        <authorList>
            <person name="Eriksson T."/>
            <person name="Andere A."/>
            <person name="Kelstrup H."/>
            <person name="Emery V."/>
            <person name="Picard C."/>
        </authorList>
    </citation>
    <scope>NUCLEOTIDE SEQUENCE</scope>
    <source>
        <strain evidence="3">Stoneville</strain>
        <tissue evidence="3">Whole head</tissue>
    </source>
</reference>
<dbReference type="EMBL" id="JABDTM020006093">
    <property type="protein sequence ID" value="KAH0821803.1"/>
    <property type="molecule type" value="Genomic_DNA"/>
</dbReference>
<comment type="caution">
    <text evidence="3">The sequence shown here is derived from an EMBL/GenBank/DDBJ whole genome shotgun (WGS) entry which is preliminary data.</text>
</comment>
<dbReference type="InterPro" id="IPR032396">
    <property type="entry name" value="SAS-6_N"/>
</dbReference>
<dbReference type="Proteomes" id="UP000719412">
    <property type="component" value="Unassembled WGS sequence"/>
</dbReference>
<evidence type="ECO:0000313" key="3">
    <source>
        <dbReference type="EMBL" id="KAH0821803.1"/>
    </source>
</evidence>
<evidence type="ECO:0000259" key="2">
    <source>
        <dbReference type="Pfam" id="PF16531"/>
    </source>
</evidence>
<proteinExistence type="predicted"/>
<name>A0A8J6HXC5_TENMO</name>
<feature type="coiled-coil region" evidence="1">
    <location>
        <begin position="180"/>
        <end position="249"/>
    </location>
</feature>
<dbReference type="Gene3D" id="2.170.210.20">
    <property type="entry name" value="Spindle assembly abnormal protein 6, N-terminal domain"/>
    <property type="match status" value="1"/>
</dbReference>
<dbReference type="InterPro" id="IPR038558">
    <property type="entry name" value="SAS-6_N_sf"/>
</dbReference>
<evidence type="ECO:0000313" key="4">
    <source>
        <dbReference type="Proteomes" id="UP000719412"/>
    </source>
</evidence>
<dbReference type="AlphaFoldDB" id="A0A8J6HXC5"/>
<keyword evidence="1" id="KW-0175">Coiled coil</keyword>
<keyword evidence="4" id="KW-1185">Reference proteome</keyword>
<dbReference type="Pfam" id="PF16531">
    <property type="entry name" value="SAS-6_N"/>
    <property type="match status" value="1"/>
</dbReference>
<organism evidence="3 4">
    <name type="scientific">Tenebrio molitor</name>
    <name type="common">Yellow mealworm beetle</name>
    <dbReference type="NCBI Taxonomy" id="7067"/>
    <lineage>
        <taxon>Eukaryota</taxon>
        <taxon>Metazoa</taxon>
        <taxon>Ecdysozoa</taxon>
        <taxon>Arthropoda</taxon>
        <taxon>Hexapoda</taxon>
        <taxon>Insecta</taxon>
        <taxon>Pterygota</taxon>
        <taxon>Neoptera</taxon>
        <taxon>Endopterygota</taxon>
        <taxon>Coleoptera</taxon>
        <taxon>Polyphaga</taxon>
        <taxon>Cucujiformia</taxon>
        <taxon>Tenebrionidae</taxon>
        <taxon>Tenebrio</taxon>
    </lineage>
</organism>